<evidence type="ECO:0000313" key="3">
    <source>
        <dbReference type="Proteomes" id="UP000244924"/>
    </source>
</evidence>
<keyword evidence="1" id="KW-0732">Signal</keyword>
<keyword evidence="3" id="KW-1185">Reference proteome</keyword>
<dbReference type="EMBL" id="OMOQ01000001">
    <property type="protein sequence ID" value="SPH16689.1"/>
    <property type="molecule type" value="Genomic_DNA"/>
</dbReference>
<organism evidence="2 3">
    <name type="scientific">Albidovulum aquaemixtae</name>
    <dbReference type="NCBI Taxonomy" id="1542388"/>
    <lineage>
        <taxon>Bacteria</taxon>
        <taxon>Pseudomonadati</taxon>
        <taxon>Pseudomonadota</taxon>
        <taxon>Alphaproteobacteria</taxon>
        <taxon>Rhodobacterales</taxon>
        <taxon>Paracoccaceae</taxon>
        <taxon>Albidovulum</taxon>
    </lineage>
</organism>
<protein>
    <submittedName>
        <fullName evidence="2">Uncharacterized protein</fullName>
    </submittedName>
</protein>
<feature type="signal peptide" evidence="1">
    <location>
        <begin position="1"/>
        <end position="22"/>
    </location>
</feature>
<proteinExistence type="predicted"/>
<reference evidence="2 3" key="1">
    <citation type="submission" date="2018-03" db="EMBL/GenBank/DDBJ databases">
        <authorList>
            <person name="Keele B.F."/>
        </authorList>
    </citation>
    <scope>NUCLEOTIDE SEQUENCE [LARGE SCALE GENOMIC DNA]</scope>
    <source>
        <strain evidence="2 3">CECT 8626</strain>
    </source>
</reference>
<evidence type="ECO:0000313" key="2">
    <source>
        <dbReference type="EMBL" id="SPH16689.1"/>
    </source>
</evidence>
<feature type="chain" id="PRO_5015337369" evidence="1">
    <location>
        <begin position="23"/>
        <end position="59"/>
    </location>
</feature>
<dbReference type="Proteomes" id="UP000244924">
    <property type="component" value="Unassembled WGS sequence"/>
</dbReference>
<sequence>MEHLRTAIFALALGLLAAPALAGGVSFDLPRLDFPAPAPETTRDCAAQGGKAVCAPNDR</sequence>
<accession>A0A2R8B231</accession>
<name>A0A2R8B231_9RHOB</name>
<dbReference type="RefSeq" id="WP_108851210.1">
    <property type="nucleotide sequence ID" value="NZ_OMOQ01000001.1"/>
</dbReference>
<dbReference type="AlphaFoldDB" id="A0A2R8B231"/>
<gene>
    <name evidence="2" type="ORF">DEA8626_00200</name>
</gene>
<evidence type="ECO:0000256" key="1">
    <source>
        <dbReference type="SAM" id="SignalP"/>
    </source>
</evidence>